<sequence>MGVHIKNNLTLFKQDQILNNIHIFLSSPPMDTDAVTTPISTVRRRNSIETPSNFTLHTDHHHPTSSSSSPADFELVSLKPASYTSLRDILPTTAASVQSPKVPSFVVHPGYEISIRNRLVKQAAWAYLQPVSISPDSDGTTIFHRLWTRFSDAFVRLATGICDCFLRSVQIRSTSSRL</sequence>
<dbReference type="Gramene" id="mRNA:HanXRQr2_Chr15g0718101">
    <property type="protein sequence ID" value="CDS:HanXRQr2_Chr15g0718101.1"/>
    <property type="gene ID" value="HanXRQr2_Chr15g0718101"/>
</dbReference>
<name>A0A9K3E5C1_HELAN</name>
<proteinExistence type="predicted"/>
<keyword evidence="3" id="KW-1185">Reference proteome</keyword>
<dbReference type="PANTHER" id="PTHR34569:SF2">
    <property type="entry name" value="EXPRESSED PROTEIN"/>
    <property type="match status" value="1"/>
</dbReference>
<dbReference type="AlphaFoldDB" id="A0A9K3E5C1"/>
<feature type="region of interest" description="Disordered" evidence="1">
    <location>
        <begin position="46"/>
        <end position="72"/>
    </location>
</feature>
<protein>
    <submittedName>
        <fullName evidence="2">Uncharacterized protein</fullName>
    </submittedName>
</protein>
<organism evidence="2 3">
    <name type="scientific">Helianthus annuus</name>
    <name type="common">Common sunflower</name>
    <dbReference type="NCBI Taxonomy" id="4232"/>
    <lineage>
        <taxon>Eukaryota</taxon>
        <taxon>Viridiplantae</taxon>
        <taxon>Streptophyta</taxon>
        <taxon>Embryophyta</taxon>
        <taxon>Tracheophyta</taxon>
        <taxon>Spermatophyta</taxon>
        <taxon>Magnoliopsida</taxon>
        <taxon>eudicotyledons</taxon>
        <taxon>Gunneridae</taxon>
        <taxon>Pentapetalae</taxon>
        <taxon>asterids</taxon>
        <taxon>campanulids</taxon>
        <taxon>Asterales</taxon>
        <taxon>Asteraceae</taxon>
        <taxon>Asteroideae</taxon>
        <taxon>Heliantheae alliance</taxon>
        <taxon>Heliantheae</taxon>
        <taxon>Helianthus</taxon>
    </lineage>
</organism>
<dbReference type="Proteomes" id="UP000215914">
    <property type="component" value="Unassembled WGS sequence"/>
</dbReference>
<accession>A0A9K3E5C1</accession>
<comment type="caution">
    <text evidence="2">The sequence shown here is derived from an EMBL/GenBank/DDBJ whole genome shotgun (WGS) entry which is preliminary data.</text>
</comment>
<gene>
    <name evidence="2" type="ORF">HanXRQr2_Chr15g0718101</name>
</gene>
<evidence type="ECO:0000313" key="2">
    <source>
        <dbReference type="EMBL" id="KAF5766667.1"/>
    </source>
</evidence>
<reference evidence="2" key="1">
    <citation type="journal article" date="2017" name="Nature">
        <title>The sunflower genome provides insights into oil metabolism, flowering and Asterid evolution.</title>
        <authorList>
            <person name="Badouin H."/>
            <person name="Gouzy J."/>
            <person name="Grassa C.J."/>
            <person name="Murat F."/>
            <person name="Staton S.E."/>
            <person name="Cottret L."/>
            <person name="Lelandais-Briere C."/>
            <person name="Owens G.L."/>
            <person name="Carrere S."/>
            <person name="Mayjonade B."/>
            <person name="Legrand L."/>
            <person name="Gill N."/>
            <person name="Kane N.C."/>
            <person name="Bowers J.E."/>
            <person name="Hubner S."/>
            <person name="Bellec A."/>
            <person name="Berard A."/>
            <person name="Berges H."/>
            <person name="Blanchet N."/>
            <person name="Boniface M.C."/>
            <person name="Brunel D."/>
            <person name="Catrice O."/>
            <person name="Chaidir N."/>
            <person name="Claudel C."/>
            <person name="Donnadieu C."/>
            <person name="Faraut T."/>
            <person name="Fievet G."/>
            <person name="Helmstetter N."/>
            <person name="King M."/>
            <person name="Knapp S.J."/>
            <person name="Lai Z."/>
            <person name="Le Paslier M.C."/>
            <person name="Lippi Y."/>
            <person name="Lorenzon L."/>
            <person name="Mandel J.R."/>
            <person name="Marage G."/>
            <person name="Marchand G."/>
            <person name="Marquand E."/>
            <person name="Bret-Mestries E."/>
            <person name="Morien E."/>
            <person name="Nambeesan S."/>
            <person name="Nguyen T."/>
            <person name="Pegot-Espagnet P."/>
            <person name="Pouilly N."/>
            <person name="Raftis F."/>
            <person name="Sallet E."/>
            <person name="Schiex T."/>
            <person name="Thomas J."/>
            <person name="Vandecasteele C."/>
            <person name="Vares D."/>
            <person name="Vear F."/>
            <person name="Vautrin S."/>
            <person name="Crespi M."/>
            <person name="Mangin B."/>
            <person name="Burke J.M."/>
            <person name="Salse J."/>
            <person name="Munos S."/>
            <person name="Vincourt P."/>
            <person name="Rieseberg L.H."/>
            <person name="Langlade N.B."/>
        </authorList>
    </citation>
    <scope>NUCLEOTIDE SEQUENCE</scope>
    <source>
        <tissue evidence="2">Leaves</tissue>
    </source>
</reference>
<dbReference type="PANTHER" id="PTHR34569">
    <property type="entry name" value="EXPRESSED PROTEIN"/>
    <property type="match status" value="1"/>
</dbReference>
<dbReference type="EMBL" id="MNCJ02000330">
    <property type="protein sequence ID" value="KAF5766667.1"/>
    <property type="molecule type" value="Genomic_DNA"/>
</dbReference>
<reference evidence="2" key="2">
    <citation type="submission" date="2020-06" db="EMBL/GenBank/DDBJ databases">
        <title>Helianthus annuus Genome sequencing and assembly Release 2.</title>
        <authorList>
            <person name="Gouzy J."/>
            <person name="Langlade N."/>
            <person name="Munos S."/>
        </authorList>
    </citation>
    <scope>NUCLEOTIDE SEQUENCE</scope>
    <source>
        <tissue evidence="2">Leaves</tissue>
    </source>
</reference>
<evidence type="ECO:0000313" key="3">
    <source>
        <dbReference type="Proteomes" id="UP000215914"/>
    </source>
</evidence>
<evidence type="ECO:0000256" key="1">
    <source>
        <dbReference type="SAM" id="MobiDB-lite"/>
    </source>
</evidence>